<comment type="caution">
    <text evidence="10">The sequence shown here is derived from an EMBL/GenBank/DDBJ whole genome shotgun (WGS) entry which is preliminary data.</text>
</comment>
<proteinExistence type="predicted"/>
<dbReference type="InterPro" id="IPR011527">
    <property type="entry name" value="ABC1_TM_dom"/>
</dbReference>
<dbReference type="EMBL" id="JASCQO010000034">
    <property type="protein sequence ID" value="MDI5933689.1"/>
    <property type="molecule type" value="Genomic_DNA"/>
</dbReference>
<feature type="transmembrane region" description="Helical" evidence="7">
    <location>
        <begin position="188"/>
        <end position="207"/>
    </location>
</feature>
<evidence type="ECO:0000259" key="8">
    <source>
        <dbReference type="PROSITE" id="PS50893"/>
    </source>
</evidence>
<organism evidence="10 11">
    <name type="scientific">Halomonas kalidii</name>
    <dbReference type="NCBI Taxonomy" id="3043293"/>
    <lineage>
        <taxon>Bacteria</taxon>
        <taxon>Pseudomonadati</taxon>
        <taxon>Pseudomonadota</taxon>
        <taxon>Gammaproteobacteria</taxon>
        <taxon>Oceanospirillales</taxon>
        <taxon>Halomonadaceae</taxon>
        <taxon>Halomonas</taxon>
    </lineage>
</organism>
<keyword evidence="11" id="KW-1185">Reference proteome</keyword>
<dbReference type="InterPro" id="IPR003593">
    <property type="entry name" value="AAA+_ATPase"/>
</dbReference>
<name>A0ABT6VI80_9GAMM</name>
<feature type="transmembrane region" description="Helical" evidence="7">
    <location>
        <begin position="39"/>
        <end position="61"/>
    </location>
</feature>
<evidence type="ECO:0000256" key="7">
    <source>
        <dbReference type="SAM" id="Phobius"/>
    </source>
</evidence>
<reference evidence="10 11" key="1">
    <citation type="submission" date="2023-04" db="EMBL/GenBank/DDBJ databases">
        <title>Halomonas strains isolated from rhizosphere soil.</title>
        <authorList>
            <person name="Xu L."/>
            <person name="Sun J.-Q."/>
        </authorList>
    </citation>
    <scope>NUCLEOTIDE SEQUENCE [LARGE SCALE GENOMIC DNA]</scope>
    <source>
        <strain evidence="10 11">LN1S58</strain>
    </source>
</reference>
<dbReference type="Proteomes" id="UP001244242">
    <property type="component" value="Unassembled WGS sequence"/>
</dbReference>
<evidence type="ECO:0000256" key="2">
    <source>
        <dbReference type="ARBA" id="ARBA00022692"/>
    </source>
</evidence>
<comment type="subcellular location">
    <subcellularLocation>
        <location evidence="1">Cell membrane</location>
        <topology evidence="1">Multi-pass membrane protein</topology>
    </subcellularLocation>
</comment>
<dbReference type="PROSITE" id="PS50893">
    <property type="entry name" value="ABC_TRANSPORTER_2"/>
    <property type="match status" value="1"/>
</dbReference>
<dbReference type="InterPro" id="IPR017871">
    <property type="entry name" value="ABC_transporter-like_CS"/>
</dbReference>
<dbReference type="InterPro" id="IPR027417">
    <property type="entry name" value="P-loop_NTPase"/>
</dbReference>
<dbReference type="PANTHER" id="PTHR43394">
    <property type="entry name" value="ATP-DEPENDENT PERMEASE MDL1, MITOCHONDRIAL"/>
    <property type="match status" value="1"/>
</dbReference>
<dbReference type="InterPro" id="IPR039421">
    <property type="entry name" value="Type_1_exporter"/>
</dbReference>
<dbReference type="RefSeq" id="WP_282721233.1">
    <property type="nucleotide sequence ID" value="NZ_JASCQO010000034.1"/>
</dbReference>
<protein>
    <submittedName>
        <fullName evidence="10">ABC transporter ATP-binding protein</fullName>
    </submittedName>
</protein>
<dbReference type="SUPFAM" id="SSF52540">
    <property type="entry name" value="P-loop containing nucleoside triphosphate hydrolases"/>
    <property type="match status" value="1"/>
</dbReference>
<keyword evidence="2 7" id="KW-0812">Transmembrane</keyword>
<keyword evidence="5 7" id="KW-1133">Transmembrane helix</keyword>
<keyword evidence="4 10" id="KW-0067">ATP-binding</keyword>
<evidence type="ECO:0000259" key="9">
    <source>
        <dbReference type="PROSITE" id="PS50929"/>
    </source>
</evidence>
<evidence type="ECO:0000313" key="11">
    <source>
        <dbReference type="Proteomes" id="UP001244242"/>
    </source>
</evidence>
<evidence type="ECO:0000313" key="10">
    <source>
        <dbReference type="EMBL" id="MDI5933689.1"/>
    </source>
</evidence>
<dbReference type="Gene3D" id="1.20.1560.10">
    <property type="entry name" value="ABC transporter type 1, transmembrane domain"/>
    <property type="match status" value="1"/>
</dbReference>
<dbReference type="SUPFAM" id="SSF90123">
    <property type="entry name" value="ABC transporter transmembrane region"/>
    <property type="match status" value="1"/>
</dbReference>
<evidence type="ECO:0000256" key="5">
    <source>
        <dbReference type="ARBA" id="ARBA00022989"/>
    </source>
</evidence>
<dbReference type="Pfam" id="PF00005">
    <property type="entry name" value="ABC_tran"/>
    <property type="match status" value="1"/>
</dbReference>
<feature type="transmembrane region" description="Helical" evidence="7">
    <location>
        <begin position="275"/>
        <end position="294"/>
    </location>
</feature>
<evidence type="ECO:0000256" key="3">
    <source>
        <dbReference type="ARBA" id="ARBA00022741"/>
    </source>
</evidence>
<feature type="transmembrane region" description="Helical" evidence="7">
    <location>
        <begin position="161"/>
        <end position="182"/>
    </location>
</feature>
<dbReference type="SMART" id="SM00382">
    <property type="entry name" value="AAA"/>
    <property type="match status" value="1"/>
</dbReference>
<feature type="transmembrane region" description="Helical" evidence="7">
    <location>
        <begin position="81"/>
        <end position="103"/>
    </location>
</feature>
<accession>A0ABT6VI80</accession>
<dbReference type="Gene3D" id="3.40.50.300">
    <property type="entry name" value="P-loop containing nucleotide triphosphate hydrolases"/>
    <property type="match status" value="1"/>
</dbReference>
<dbReference type="InterPro" id="IPR003439">
    <property type="entry name" value="ABC_transporter-like_ATP-bd"/>
</dbReference>
<gene>
    <name evidence="10" type="ORF">QLQ84_07775</name>
</gene>
<keyword evidence="6 7" id="KW-0472">Membrane</keyword>
<dbReference type="GO" id="GO:0005524">
    <property type="term" value="F:ATP binding"/>
    <property type="evidence" value="ECO:0007669"/>
    <property type="project" value="UniProtKB-KW"/>
</dbReference>
<evidence type="ECO:0000256" key="1">
    <source>
        <dbReference type="ARBA" id="ARBA00004651"/>
    </source>
</evidence>
<dbReference type="PROSITE" id="PS00211">
    <property type="entry name" value="ABC_TRANSPORTER_1"/>
    <property type="match status" value="1"/>
</dbReference>
<feature type="domain" description="ABC transmembrane type-1" evidence="9">
    <location>
        <begin position="41"/>
        <end position="334"/>
    </location>
</feature>
<feature type="domain" description="ABC transporter" evidence="8">
    <location>
        <begin position="367"/>
        <end position="608"/>
    </location>
</feature>
<sequence>MRRAIPAPPANGSRLYAFFGVFRYSHRALALVWQTSRSLTLGLAACTLVAGVLPAVAAWIGQLIVDAVVAAMAEHGETGRVAWWPVLRYVLAEAGVIAVIALAQRGLSAQQSLLRALLGQKVNVMILEKAGTLTLAQFEDSEFYDKLTRARREASIRPLGLVNKTFSLAQNAISLASFGVLLVQFSPWAILILVIGALPVFVSEAKFSGDAFQLFRWRSPQTRMQMYLETVLAREDSIKEVKLFGLEPLLLDRYRRIFDTLYGEDRRLTLRRETWGFVLGLLGTLAFYGAYAWVVVETVTGQLTLGEMTMYLMVFKQGQAALSASLTSISGMYEDNLYLSNLYEYLEQPVDAESGTRTTGARPGDGIRFENVSFTYPGAEKPALSGISLHLRPGGSLALVGANGSGKTTLIKLLTRLYAPSEGRILLDGSDLRDWDIQALRRRIGVIFQDFVRYQLKVGENLGAGDVAAFADEARWREAARRGLADDFITDMPGGYHTQLGRWFKGGQELSGGQWQKIALSRAYMRESADILVLDEPTAAMDAAAEAAVFADFREHSQDKMTILISHRFSTVRAADQILVVDGGRILERGDHDSLMAADGRYARLFRLQAEGYR</sequence>
<dbReference type="InterPro" id="IPR036640">
    <property type="entry name" value="ABC1_TM_sf"/>
</dbReference>
<dbReference type="PANTHER" id="PTHR43394:SF1">
    <property type="entry name" value="ATP-BINDING CASSETTE SUB-FAMILY B MEMBER 10, MITOCHONDRIAL"/>
    <property type="match status" value="1"/>
</dbReference>
<evidence type="ECO:0000256" key="4">
    <source>
        <dbReference type="ARBA" id="ARBA00022840"/>
    </source>
</evidence>
<keyword evidence="3" id="KW-0547">Nucleotide-binding</keyword>
<evidence type="ECO:0000256" key="6">
    <source>
        <dbReference type="ARBA" id="ARBA00023136"/>
    </source>
</evidence>
<dbReference type="PROSITE" id="PS50929">
    <property type="entry name" value="ABC_TM1F"/>
    <property type="match status" value="1"/>
</dbReference>